<dbReference type="HOGENOM" id="CLU_3059783_0_0_9"/>
<accession>V2XMX2</accession>
<gene>
    <name evidence="1" type="ORF">GCWU0000282_001241</name>
</gene>
<dbReference type="Proteomes" id="UP000018227">
    <property type="component" value="Unassembled WGS sequence"/>
</dbReference>
<organism evidence="1 2">
    <name type="scientific">Catonella morbi ATCC 51271</name>
    <dbReference type="NCBI Taxonomy" id="592026"/>
    <lineage>
        <taxon>Bacteria</taxon>
        <taxon>Bacillati</taxon>
        <taxon>Bacillota</taxon>
        <taxon>Clostridia</taxon>
        <taxon>Lachnospirales</taxon>
        <taxon>Lachnospiraceae</taxon>
        <taxon>Catonella</taxon>
    </lineage>
</organism>
<protein>
    <submittedName>
        <fullName evidence="1">Uncharacterized protein</fullName>
    </submittedName>
</protein>
<name>V2XMX2_9FIRM</name>
<dbReference type="AlphaFoldDB" id="V2XMX2"/>
<sequence length="53" mass="6111">MKNININYPNYSRNICKIPQLSRNSPNYYILQMFGNIRIIVFGKQTGTICSGL</sequence>
<dbReference type="EMBL" id="ACIL03000009">
    <property type="protein sequence ID" value="ESL03529.1"/>
    <property type="molecule type" value="Genomic_DNA"/>
</dbReference>
<evidence type="ECO:0000313" key="2">
    <source>
        <dbReference type="Proteomes" id="UP000018227"/>
    </source>
</evidence>
<dbReference type="STRING" id="592026.GCWU0000282_001241"/>
<keyword evidence="2" id="KW-1185">Reference proteome</keyword>
<reference evidence="1 2" key="1">
    <citation type="submission" date="2013-06" db="EMBL/GenBank/DDBJ databases">
        <authorList>
            <person name="Weinstock G."/>
            <person name="Sodergren E."/>
            <person name="Clifton S."/>
            <person name="Fulton L."/>
            <person name="Fulton B."/>
            <person name="Courtney L."/>
            <person name="Fronick C."/>
            <person name="Harrison M."/>
            <person name="Strong C."/>
            <person name="Farmer C."/>
            <person name="Delahaunty K."/>
            <person name="Markovic C."/>
            <person name="Hall O."/>
            <person name="Minx P."/>
            <person name="Tomlinson C."/>
            <person name="Mitreva M."/>
            <person name="Nelson J."/>
            <person name="Hou S."/>
            <person name="Wollam A."/>
            <person name="Pepin K.H."/>
            <person name="Johnson M."/>
            <person name="Bhonagiri V."/>
            <person name="Nash W.E."/>
            <person name="Warren W."/>
            <person name="Chinwalla A."/>
            <person name="Mardis E.R."/>
            <person name="Wilson R.K."/>
        </authorList>
    </citation>
    <scope>NUCLEOTIDE SEQUENCE [LARGE SCALE GENOMIC DNA]</scope>
    <source>
        <strain evidence="1 2">ATCC 51271</strain>
    </source>
</reference>
<proteinExistence type="predicted"/>
<comment type="caution">
    <text evidence="1">The sequence shown here is derived from an EMBL/GenBank/DDBJ whole genome shotgun (WGS) entry which is preliminary data.</text>
</comment>
<evidence type="ECO:0000313" key="1">
    <source>
        <dbReference type="EMBL" id="ESL03529.1"/>
    </source>
</evidence>